<dbReference type="PANTHER" id="PTHR33990:SF2">
    <property type="entry name" value="PHNB-LIKE DOMAIN-CONTAINING PROTEIN"/>
    <property type="match status" value="1"/>
</dbReference>
<name>A0ABP9I458_9ACTN</name>
<dbReference type="PANTHER" id="PTHR33990">
    <property type="entry name" value="PROTEIN YJDN-RELATED"/>
    <property type="match status" value="1"/>
</dbReference>
<dbReference type="InterPro" id="IPR028973">
    <property type="entry name" value="PhnB-like"/>
</dbReference>
<dbReference type="Gene3D" id="3.10.180.10">
    <property type="entry name" value="2,3-Dihydroxybiphenyl 1,2-Dioxygenase, domain 1"/>
    <property type="match status" value="1"/>
</dbReference>
<organism evidence="2 3">
    <name type="scientific">Yinghuangia aomiensis</name>
    <dbReference type="NCBI Taxonomy" id="676205"/>
    <lineage>
        <taxon>Bacteria</taxon>
        <taxon>Bacillati</taxon>
        <taxon>Actinomycetota</taxon>
        <taxon>Actinomycetes</taxon>
        <taxon>Kitasatosporales</taxon>
        <taxon>Streptomycetaceae</taxon>
        <taxon>Yinghuangia</taxon>
    </lineage>
</organism>
<gene>
    <name evidence="2" type="ORF">GCM10023205_66860</name>
</gene>
<reference evidence="3" key="1">
    <citation type="journal article" date="2019" name="Int. J. Syst. Evol. Microbiol.">
        <title>The Global Catalogue of Microorganisms (GCM) 10K type strain sequencing project: providing services to taxonomists for standard genome sequencing and annotation.</title>
        <authorList>
            <consortium name="The Broad Institute Genomics Platform"/>
            <consortium name="The Broad Institute Genome Sequencing Center for Infectious Disease"/>
            <person name="Wu L."/>
            <person name="Ma J."/>
        </authorList>
    </citation>
    <scope>NUCLEOTIDE SEQUENCE [LARGE SCALE GENOMIC DNA]</scope>
    <source>
        <strain evidence="3">JCM 17986</strain>
    </source>
</reference>
<dbReference type="RefSeq" id="WP_345679526.1">
    <property type="nucleotide sequence ID" value="NZ_BAABHS010000032.1"/>
</dbReference>
<dbReference type="Proteomes" id="UP001500466">
    <property type="component" value="Unassembled WGS sequence"/>
</dbReference>
<dbReference type="PIRSF" id="PIRSF021700">
    <property type="entry name" value="3_dmu_93_MTrfase"/>
    <property type="match status" value="1"/>
</dbReference>
<protein>
    <submittedName>
        <fullName evidence="2">VOC family protein</fullName>
    </submittedName>
</protein>
<dbReference type="SUPFAM" id="SSF54593">
    <property type="entry name" value="Glyoxalase/Bleomycin resistance protein/Dihydroxybiphenyl dioxygenase"/>
    <property type="match status" value="1"/>
</dbReference>
<dbReference type="EMBL" id="BAABHS010000032">
    <property type="protein sequence ID" value="GAA4986830.1"/>
    <property type="molecule type" value="Genomic_DNA"/>
</dbReference>
<evidence type="ECO:0000259" key="1">
    <source>
        <dbReference type="Pfam" id="PF06983"/>
    </source>
</evidence>
<sequence>MSGEIVTCLWFDGKAQEAAEFYLSVFKDGSIGRVAHYNDAGPGEPGSVMVVEFTVNGQKFVGLNGGPEFTFNEAVSFQIPCADQAEADYFWEKLTDGGEEGPCGWLKDRFGLSWQVFPSEVLDLVADPDPAKAKRATEAMYRMKKIDVETIRKAHAGQ</sequence>
<dbReference type="InterPro" id="IPR009725">
    <property type="entry name" value="3_dmu_93_MTrfase"/>
</dbReference>
<proteinExistence type="predicted"/>
<keyword evidence="3" id="KW-1185">Reference proteome</keyword>
<dbReference type="CDD" id="cd06588">
    <property type="entry name" value="PhnB_like"/>
    <property type="match status" value="1"/>
</dbReference>
<evidence type="ECO:0000313" key="3">
    <source>
        <dbReference type="Proteomes" id="UP001500466"/>
    </source>
</evidence>
<dbReference type="InterPro" id="IPR029068">
    <property type="entry name" value="Glyas_Bleomycin-R_OHBP_Dase"/>
</dbReference>
<feature type="domain" description="PhnB-like" evidence="1">
    <location>
        <begin position="4"/>
        <end position="116"/>
    </location>
</feature>
<evidence type="ECO:0000313" key="2">
    <source>
        <dbReference type="EMBL" id="GAA4986830.1"/>
    </source>
</evidence>
<accession>A0ABP9I458</accession>
<dbReference type="Pfam" id="PF06983">
    <property type="entry name" value="3-dmu-9_3-mt"/>
    <property type="match status" value="1"/>
</dbReference>
<comment type="caution">
    <text evidence="2">The sequence shown here is derived from an EMBL/GenBank/DDBJ whole genome shotgun (WGS) entry which is preliminary data.</text>
</comment>